<feature type="non-terminal residue" evidence="3">
    <location>
        <position position="120"/>
    </location>
</feature>
<dbReference type="EMBL" id="BROQ01001124">
    <property type="protein sequence ID" value="GKZ28187.1"/>
    <property type="molecule type" value="Genomic_DNA"/>
</dbReference>
<evidence type="ECO:0000256" key="1">
    <source>
        <dbReference type="ARBA" id="ARBA00022598"/>
    </source>
</evidence>
<dbReference type="GO" id="GO:0005737">
    <property type="term" value="C:cytoplasm"/>
    <property type="evidence" value="ECO:0007669"/>
    <property type="project" value="TreeGrafter"/>
</dbReference>
<protein>
    <recommendedName>
        <fullName evidence="5">AMP-binding enzyme C-terminal domain-containing protein</fullName>
    </recommendedName>
</protein>
<reference evidence="3" key="1">
    <citation type="submission" date="2022-07" db="EMBL/GenBank/DDBJ databases">
        <title>Taxonomy of Aspergillus series Nigri: significant species reduction supported by multi-species coalescent approaches.</title>
        <authorList>
            <person name="Bian C."/>
            <person name="Kusuya Y."/>
            <person name="Sklenar F."/>
            <person name="D'hooge E."/>
            <person name="Yaguchi T."/>
            <person name="Takahashi H."/>
            <person name="Hubka V."/>
        </authorList>
    </citation>
    <scope>NUCLEOTIDE SEQUENCE</scope>
    <source>
        <strain evidence="3">CBS 733.88</strain>
    </source>
</reference>
<dbReference type="GO" id="GO:0044550">
    <property type="term" value="P:secondary metabolite biosynthetic process"/>
    <property type="evidence" value="ECO:0007669"/>
    <property type="project" value="TreeGrafter"/>
</dbReference>
<dbReference type="SUPFAM" id="SSF56801">
    <property type="entry name" value="Acetyl-CoA synthetase-like"/>
    <property type="match status" value="1"/>
</dbReference>
<dbReference type="PANTHER" id="PTHR45527:SF16">
    <property type="entry name" value="NONRIBOSOMAL PEPTIDE SYNTHASE ATNA-RELATED"/>
    <property type="match status" value="1"/>
</dbReference>
<evidence type="ECO:0008006" key="5">
    <source>
        <dbReference type="Google" id="ProtNLM"/>
    </source>
</evidence>
<organism evidence="3 4">
    <name type="scientific">Aspergillus brasiliensis</name>
    <dbReference type="NCBI Taxonomy" id="319629"/>
    <lineage>
        <taxon>Eukaryota</taxon>
        <taxon>Fungi</taxon>
        <taxon>Dikarya</taxon>
        <taxon>Ascomycota</taxon>
        <taxon>Pezizomycotina</taxon>
        <taxon>Eurotiomycetes</taxon>
        <taxon>Eurotiomycetidae</taxon>
        <taxon>Eurotiales</taxon>
        <taxon>Aspergillaceae</taxon>
        <taxon>Aspergillus</taxon>
        <taxon>Aspergillus subgen. Circumdati</taxon>
    </lineage>
</organism>
<comment type="similarity">
    <text evidence="2">Belongs to the NRP synthetase family.</text>
</comment>
<sequence>MSEDTQVAVEVVTPEAKTISKCLAAFFTVDKHQVNEAENDELILPMSESVVDMVKKLHGYLSASLPLAMVPKLYFPVRRLPLGSTGKTDRKALRAMVDTFTKESLRPYVIFNVGTEESSD</sequence>
<proteinExistence type="inferred from homology"/>
<gene>
    <name evidence="3" type="ORF">AbraCBS73388_001110</name>
</gene>
<dbReference type="GO" id="GO:0016874">
    <property type="term" value="F:ligase activity"/>
    <property type="evidence" value="ECO:0007669"/>
    <property type="project" value="UniProtKB-KW"/>
</dbReference>
<comment type="caution">
    <text evidence="3">The sequence shown here is derived from an EMBL/GenBank/DDBJ whole genome shotgun (WGS) entry which is preliminary data.</text>
</comment>
<dbReference type="GO" id="GO:0031177">
    <property type="term" value="F:phosphopantetheine binding"/>
    <property type="evidence" value="ECO:0007669"/>
    <property type="project" value="TreeGrafter"/>
</dbReference>
<dbReference type="PANTHER" id="PTHR45527">
    <property type="entry name" value="NONRIBOSOMAL PEPTIDE SYNTHETASE"/>
    <property type="match status" value="1"/>
</dbReference>
<dbReference type="AlphaFoldDB" id="A0A9W5Z480"/>
<dbReference type="InterPro" id="IPR045851">
    <property type="entry name" value="AMP-bd_C_sf"/>
</dbReference>
<accession>A0A9W5Z480</accession>
<name>A0A9W5Z480_9EURO</name>
<dbReference type="GO" id="GO:0043041">
    <property type="term" value="P:amino acid activation for nonribosomal peptide biosynthetic process"/>
    <property type="evidence" value="ECO:0007669"/>
    <property type="project" value="TreeGrafter"/>
</dbReference>
<evidence type="ECO:0000313" key="3">
    <source>
        <dbReference type="EMBL" id="GKZ28187.1"/>
    </source>
</evidence>
<dbReference type="Gene3D" id="3.30.300.30">
    <property type="match status" value="1"/>
</dbReference>
<evidence type="ECO:0000313" key="4">
    <source>
        <dbReference type="Proteomes" id="UP001143548"/>
    </source>
</evidence>
<keyword evidence="1" id="KW-0436">Ligase</keyword>
<evidence type="ECO:0000256" key="2">
    <source>
        <dbReference type="ARBA" id="ARBA00029454"/>
    </source>
</evidence>
<dbReference type="Proteomes" id="UP001143548">
    <property type="component" value="Unassembled WGS sequence"/>
</dbReference>